<dbReference type="EMBL" id="GG745328">
    <property type="protein sequence ID" value="KNE54301.1"/>
    <property type="molecule type" value="Genomic_DNA"/>
</dbReference>
<dbReference type="Pfam" id="PF03924">
    <property type="entry name" value="CHASE"/>
    <property type="match status" value="1"/>
</dbReference>
<dbReference type="SUPFAM" id="SSF55785">
    <property type="entry name" value="PYP-like sensor domain (PAS domain)"/>
    <property type="match status" value="1"/>
</dbReference>
<dbReference type="InterPro" id="IPR000014">
    <property type="entry name" value="PAS"/>
</dbReference>
<evidence type="ECO:0000256" key="3">
    <source>
        <dbReference type="ARBA" id="ARBA00022989"/>
    </source>
</evidence>
<comment type="subcellular location">
    <subcellularLocation>
        <location evidence="1">Membrane</location>
    </subcellularLocation>
</comment>
<feature type="region of interest" description="Disordered" evidence="5">
    <location>
        <begin position="469"/>
        <end position="531"/>
    </location>
</feature>
<dbReference type="InterPro" id="IPR013767">
    <property type="entry name" value="PAS_fold"/>
</dbReference>
<dbReference type="AlphaFoldDB" id="A0A0L0RW36"/>
<feature type="domain" description="CHASE" evidence="8">
    <location>
        <begin position="198"/>
        <end position="255"/>
    </location>
</feature>
<evidence type="ECO:0000259" key="7">
    <source>
        <dbReference type="PROSITE" id="PS50112"/>
    </source>
</evidence>
<dbReference type="GO" id="GO:0016020">
    <property type="term" value="C:membrane"/>
    <property type="evidence" value="ECO:0007669"/>
    <property type="project" value="UniProtKB-SubCell"/>
</dbReference>
<dbReference type="NCBIfam" id="TIGR00229">
    <property type="entry name" value="sensory_box"/>
    <property type="match status" value="1"/>
</dbReference>
<feature type="compositionally biased region" description="Low complexity" evidence="5">
    <location>
        <begin position="486"/>
        <end position="508"/>
    </location>
</feature>
<reference evidence="9 10" key="1">
    <citation type="submission" date="2009-11" db="EMBL/GenBank/DDBJ databases">
        <title>Annotation of Allomyces macrogynus ATCC 38327.</title>
        <authorList>
            <consortium name="The Broad Institute Genome Sequencing Platform"/>
            <person name="Russ C."/>
            <person name="Cuomo C."/>
            <person name="Burger G."/>
            <person name="Gray M.W."/>
            <person name="Holland P.W.H."/>
            <person name="King N."/>
            <person name="Lang F.B.F."/>
            <person name="Roger A.J."/>
            <person name="Ruiz-Trillo I."/>
            <person name="Young S.K."/>
            <person name="Zeng Q."/>
            <person name="Gargeya S."/>
            <person name="Fitzgerald M."/>
            <person name="Haas B."/>
            <person name="Abouelleil A."/>
            <person name="Alvarado L."/>
            <person name="Arachchi H.M."/>
            <person name="Berlin A."/>
            <person name="Chapman S.B."/>
            <person name="Gearin G."/>
            <person name="Goldberg J."/>
            <person name="Griggs A."/>
            <person name="Gujja S."/>
            <person name="Hansen M."/>
            <person name="Heiman D."/>
            <person name="Howarth C."/>
            <person name="Larimer J."/>
            <person name="Lui A."/>
            <person name="MacDonald P.J.P."/>
            <person name="McCowen C."/>
            <person name="Montmayeur A."/>
            <person name="Murphy C."/>
            <person name="Neiman D."/>
            <person name="Pearson M."/>
            <person name="Priest M."/>
            <person name="Roberts A."/>
            <person name="Saif S."/>
            <person name="Shea T."/>
            <person name="Sisk P."/>
            <person name="Stolte C."/>
            <person name="Sykes S."/>
            <person name="Wortman J."/>
            <person name="Nusbaum C."/>
            <person name="Birren B."/>
        </authorList>
    </citation>
    <scope>NUCLEOTIDE SEQUENCE [LARGE SCALE GENOMIC DNA]</scope>
    <source>
        <strain evidence="9 10">ATCC 38327</strain>
    </source>
</reference>
<evidence type="ECO:0000256" key="2">
    <source>
        <dbReference type="ARBA" id="ARBA00022692"/>
    </source>
</evidence>
<dbReference type="PROSITE" id="PS50839">
    <property type="entry name" value="CHASE"/>
    <property type="match status" value="1"/>
</dbReference>
<dbReference type="Gene3D" id="3.30.450.20">
    <property type="entry name" value="PAS domain"/>
    <property type="match status" value="1"/>
</dbReference>
<protein>
    <submittedName>
        <fullName evidence="9">PAS domain S-box protein</fullName>
    </submittedName>
</protein>
<feature type="transmembrane region" description="Helical" evidence="6">
    <location>
        <begin position="51"/>
        <end position="77"/>
    </location>
</feature>
<feature type="compositionally biased region" description="Low complexity" evidence="5">
    <location>
        <begin position="831"/>
        <end position="869"/>
    </location>
</feature>
<gene>
    <name evidence="9" type="ORF">AMAG_00286</name>
</gene>
<proteinExistence type="predicted"/>
<dbReference type="GO" id="GO:0007165">
    <property type="term" value="P:signal transduction"/>
    <property type="evidence" value="ECO:0007669"/>
    <property type="project" value="UniProtKB-ARBA"/>
</dbReference>
<evidence type="ECO:0000313" key="10">
    <source>
        <dbReference type="Proteomes" id="UP000054350"/>
    </source>
</evidence>
<keyword evidence="2 6" id="KW-0812">Transmembrane</keyword>
<feature type="transmembrane region" description="Helical" evidence="6">
    <location>
        <begin position="353"/>
        <end position="372"/>
    </location>
</feature>
<dbReference type="VEuPathDB" id="FungiDB:AMAG_00286"/>
<dbReference type="Gene3D" id="3.30.450.350">
    <property type="entry name" value="CHASE domain"/>
    <property type="match status" value="1"/>
</dbReference>
<dbReference type="SMART" id="SM00091">
    <property type="entry name" value="PAS"/>
    <property type="match status" value="1"/>
</dbReference>
<dbReference type="InterPro" id="IPR035965">
    <property type="entry name" value="PAS-like_dom_sf"/>
</dbReference>
<evidence type="ECO:0000259" key="8">
    <source>
        <dbReference type="PROSITE" id="PS50839"/>
    </source>
</evidence>
<organism evidence="9 10">
    <name type="scientific">Allomyces macrogynus (strain ATCC 38327)</name>
    <name type="common">Allomyces javanicus var. macrogynus</name>
    <dbReference type="NCBI Taxonomy" id="578462"/>
    <lineage>
        <taxon>Eukaryota</taxon>
        <taxon>Fungi</taxon>
        <taxon>Fungi incertae sedis</taxon>
        <taxon>Blastocladiomycota</taxon>
        <taxon>Blastocladiomycetes</taxon>
        <taxon>Blastocladiales</taxon>
        <taxon>Blastocladiaceae</taxon>
        <taxon>Allomyces</taxon>
    </lineage>
</organism>
<accession>A0A0L0RW36</accession>
<dbReference type="InterPro" id="IPR042240">
    <property type="entry name" value="CHASE_sf"/>
</dbReference>
<evidence type="ECO:0000256" key="1">
    <source>
        <dbReference type="ARBA" id="ARBA00004370"/>
    </source>
</evidence>
<dbReference type="GO" id="GO:0006355">
    <property type="term" value="P:regulation of DNA-templated transcription"/>
    <property type="evidence" value="ECO:0007669"/>
    <property type="project" value="InterPro"/>
</dbReference>
<reference evidence="10" key="2">
    <citation type="submission" date="2009-11" db="EMBL/GenBank/DDBJ databases">
        <title>The Genome Sequence of Allomyces macrogynus strain ATCC 38327.</title>
        <authorList>
            <consortium name="The Broad Institute Genome Sequencing Platform"/>
            <person name="Russ C."/>
            <person name="Cuomo C."/>
            <person name="Shea T."/>
            <person name="Young S.K."/>
            <person name="Zeng Q."/>
            <person name="Koehrsen M."/>
            <person name="Haas B."/>
            <person name="Borodovsky M."/>
            <person name="Guigo R."/>
            <person name="Alvarado L."/>
            <person name="Berlin A."/>
            <person name="Borenstein D."/>
            <person name="Chen Z."/>
            <person name="Engels R."/>
            <person name="Freedman E."/>
            <person name="Gellesch M."/>
            <person name="Goldberg J."/>
            <person name="Griggs A."/>
            <person name="Gujja S."/>
            <person name="Heiman D."/>
            <person name="Hepburn T."/>
            <person name="Howarth C."/>
            <person name="Jen D."/>
            <person name="Larson L."/>
            <person name="Lewis B."/>
            <person name="Mehta T."/>
            <person name="Park D."/>
            <person name="Pearson M."/>
            <person name="Roberts A."/>
            <person name="Saif S."/>
            <person name="Shenoy N."/>
            <person name="Sisk P."/>
            <person name="Stolte C."/>
            <person name="Sykes S."/>
            <person name="Walk T."/>
            <person name="White J."/>
            <person name="Yandava C."/>
            <person name="Burger G."/>
            <person name="Gray M.W."/>
            <person name="Holland P.W.H."/>
            <person name="King N."/>
            <person name="Lang F.B.F."/>
            <person name="Roger A.J."/>
            <person name="Ruiz-Trillo I."/>
            <person name="Lander E."/>
            <person name="Nusbaum C."/>
        </authorList>
    </citation>
    <scope>NUCLEOTIDE SEQUENCE [LARGE SCALE GENOMIC DNA]</scope>
    <source>
        <strain evidence="10">ATCC 38327</strain>
    </source>
</reference>
<dbReference type="InterPro" id="IPR006189">
    <property type="entry name" value="CHASE_dom"/>
</dbReference>
<feature type="region of interest" description="Disordered" evidence="5">
    <location>
        <begin position="831"/>
        <end position="895"/>
    </location>
</feature>
<dbReference type="OrthoDB" id="2162994at2759"/>
<feature type="compositionally biased region" description="Low complexity" evidence="5">
    <location>
        <begin position="469"/>
        <end position="478"/>
    </location>
</feature>
<evidence type="ECO:0000313" key="9">
    <source>
        <dbReference type="EMBL" id="KNE54301.1"/>
    </source>
</evidence>
<dbReference type="Proteomes" id="UP000054350">
    <property type="component" value="Unassembled WGS sequence"/>
</dbReference>
<name>A0A0L0RW36_ALLM3</name>
<dbReference type="eggNOG" id="ENOG502SZUZ">
    <property type="taxonomic scope" value="Eukaryota"/>
</dbReference>
<keyword evidence="4 6" id="KW-0472">Membrane</keyword>
<keyword evidence="10" id="KW-1185">Reference proteome</keyword>
<keyword evidence="3 6" id="KW-1133">Transmembrane helix</keyword>
<evidence type="ECO:0000256" key="6">
    <source>
        <dbReference type="SAM" id="Phobius"/>
    </source>
</evidence>
<dbReference type="PROSITE" id="PS50112">
    <property type="entry name" value="PAS"/>
    <property type="match status" value="1"/>
</dbReference>
<dbReference type="GO" id="GO:0003824">
    <property type="term" value="F:catalytic activity"/>
    <property type="evidence" value="ECO:0007669"/>
    <property type="project" value="UniProtKB-ARBA"/>
</dbReference>
<feature type="domain" description="PAS" evidence="7">
    <location>
        <begin position="402"/>
        <end position="444"/>
    </location>
</feature>
<evidence type="ECO:0000256" key="5">
    <source>
        <dbReference type="SAM" id="MobiDB-lite"/>
    </source>
</evidence>
<feature type="region of interest" description="Disordered" evidence="5">
    <location>
        <begin position="984"/>
        <end position="1003"/>
    </location>
</feature>
<sequence>MSATRPPTRRSMSATSVTSIASGLTSANDRPVLSGRVAEISEDEAEQTRKWTRIALAAAAVVVLAGIGCAVGLFFVLHSVEMDKYHKNWASLCEENVRLLDVAFNRRLSSSLLNVAAYVHAVPEVSQGMPLLLHLYNLMTFTQHSSLDRSLLYSISNAPVLSYDDIPKFEARYGASLWPQPLPPSELVLVYGRPVASPVLFIYPPAIIRSITGFNQFSNQQRRDALLALLRSPTMRMSISDPVGVIPTNARGFIVWVKAMNRTSVDADTPFAQWIAAATIEVSTLLKSSLGSRSAERGVYVDVIHPTGEQVFTTVPTNVSKNDLDAHNYTIPVLNQHWPAVCWASPHFYKSMVTAWPIVVGVILLVFFLFAAEFARRAIMRYITAKHLLRRYQIQDQLLSTLSRYSKAIIEALPDCLLVVNAHGRILGINEAVLDVTGYSVAELEAMPIDRLVFPKLLDLGIHTSPVSTADDTLAPAATPTPQPPAAALTPQPQVAAPPRAVDPASRAGFVPPSRASATGPPPPSSRGQRVHITDSAGTTTAAQDDDPGGDTASLLEVGFFEGTVRRKDGTSFPASISVNAAGDAMQDGNPRAILDHAVEVGMTPLSRSRNGGGTVRVFDTSIAQVVLFHDISDQMDMQRAAAAAKHDEREATRSKESLLRFLGRSLFPQTLSVHSALRTIQRYLHDLGMGVGLVGGDGGVVSATRATSLVSSASVFEEIDAAEATAKHMVLLMEDLALFIGTPFPARYAEQTPGTPLRTIMQDGLDARRDVTGAKRMVITKSVDPANTVIGGELTQLRLLVAKMLFLGSSVALPDSTWVLQYTITDAARGRAPAAPASPTPSTASTGSSSSSTSSYSVSSAAAGSSSHGRCRQRRAPAVAPVSPPMPPAPPGPAERMVPLSIHLRQRLSAMDKALILDDLELSLKHGSSGSEFGNLALTYLGLAKFVKRIGGMLGRSGDPVTGSCTLDVEVPLSRIQAWATFPTASRQDETTTGRRPGQQRS</sequence>
<dbReference type="Pfam" id="PF00989">
    <property type="entry name" value="PAS"/>
    <property type="match status" value="1"/>
</dbReference>
<evidence type="ECO:0000256" key="4">
    <source>
        <dbReference type="ARBA" id="ARBA00023136"/>
    </source>
</evidence>
<dbReference type="CDD" id="cd00130">
    <property type="entry name" value="PAS"/>
    <property type="match status" value="1"/>
</dbReference>
<feature type="compositionally biased region" description="Pro residues" evidence="5">
    <location>
        <begin position="883"/>
        <end position="894"/>
    </location>
</feature>